<dbReference type="SUPFAM" id="SSF56672">
    <property type="entry name" value="DNA/RNA polymerases"/>
    <property type="match status" value="1"/>
</dbReference>
<protein>
    <submittedName>
        <fullName evidence="2">Endonuclease-reverse transcriptase</fullName>
    </submittedName>
</protein>
<evidence type="ECO:0000259" key="1">
    <source>
        <dbReference type="PROSITE" id="PS50878"/>
    </source>
</evidence>
<organism evidence="2 3">
    <name type="scientific">Elysia marginata</name>
    <dbReference type="NCBI Taxonomy" id="1093978"/>
    <lineage>
        <taxon>Eukaryota</taxon>
        <taxon>Metazoa</taxon>
        <taxon>Spiralia</taxon>
        <taxon>Lophotrochozoa</taxon>
        <taxon>Mollusca</taxon>
        <taxon>Gastropoda</taxon>
        <taxon>Heterobranchia</taxon>
        <taxon>Euthyneura</taxon>
        <taxon>Panpulmonata</taxon>
        <taxon>Sacoglossa</taxon>
        <taxon>Placobranchoidea</taxon>
        <taxon>Plakobranchidae</taxon>
        <taxon>Elysia</taxon>
    </lineage>
</organism>
<dbReference type="GO" id="GO:0004519">
    <property type="term" value="F:endonuclease activity"/>
    <property type="evidence" value="ECO:0007669"/>
    <property type="project" value="UniProtKB-KW"/>
</dbReference>
<dbReference type="PROSITE" id="PS50878">
    <property type="entry name" value="RT_POL"/>
    <property type="match status" value="1"/>
</dbReference>
<keyword evidence="2" id="KW-0255">Endonuclease</keyword>
<dbReference type="AlphaFoldDB" id="A0AAV4GFV6"/>
<proteinExistence type="predicted"/>
<dbReference type="PANTHER" id="PTHR47027">
    <property type="entry name" value="REVERSE TRANSCRIPTASE DOMAIN-CONTAINING PROTEIN"/>
    <property type="match status" value="1"/>
</dbReference>
<gene>
    <name evidence="2" type="ORF">ElyMa_000676100</name>
</gene>
<dbReference type="InterPro" id="IPR043502">
    <property type="entry name" value="DNA/RNA_pol_sf"/>
</dbReference>
<keyword evidence="2" id="KW-0540">Nuclease</keyword>
<feature type="domain" description="Reverse transcriptase" evidence="1">
    <location>
        <begin position="1"/>
        <end position="110"/>
    </location>
</feature>
<sequence>MGSEPFPIERGVRQGDPISPKLITMAIEDIFKKAELINGIDIDGETLTDLRFADDVALLTKTPQQMESQINTLNKINKTVGLKMHEGKTKYMVNCPNQDKILKMKWLKMN</sequence>
<evidence type="ECO:0000313" key="3">
    <source>
        <dbReference type="Proteomes" id="UP000762676"/>
    </source>
</evidence>
<comment type="caution">
    <text evidence="2">The sequence shown here is derived from an EMBL/GenBank/DDBJ whole genome shotgun (WGS) entry which is preliminary data.</text>
</comment>
<name>A0AAV4GFV6_9GAST</name>
<accession>A0AAV4GFV6</accession>
<keyword evidence="3" id="KW-1185">Reference proteome</keyword>
<dbReference type="EMBL" id="BMAT01001395">
    <property type="protein sequence ID" value="GFR84623.1"/>
    <property type="molecule type" value="Genomic_DNA"/>
</dbReference>
<dbReference type="InterPro" id="IPR000477">
    <property type="entry name" value="RT_dom"/>
</dbReference>
<reference evidence="2 3" key="1">
    <citation type="journal article" date="2021" name="Elife">
        <title>Chloroplast acquisition without the gene transfer in kleptoplastic sea slugs, Plakobranchus ocellatus.</title>
        <authorList>
            <person name="Maeda T."/>
            <person name="Takahashi S."/>
            <person name="Yoshida T."/>
            <person name="Shimamura S."/>
            <person name="Takaki Y."/>
            <person name="Nagai Y."/>
            <person name="Toyoda A."/>
            <person name="Suzuki Y."/>
            <person name="Arimoto A."/>
            <person name="Ishii H."/>
            <person name="Satoh N."/>
            <person name="Nishiyama T."/>
            <person name="Hasebe M."/>
            <person name="Maruyama T."/>
            <person name="Minagawa J."/>
            <person name="Obokata J."/>
            <person name="Shigenobu S."/>
        </authorList>
    </citation>
    <scope>NUCLEOTIDE SEQUENCE [LARGE SCALE GENOMIC DNA]</scope>
</reference>
<keyword evidence="2" id="KW-0378">Hydrolase</keyword>
<dbReference type="PANTHER" id="PTHR47027:SF20">
    <property type="entry name" value="REVERSE TRANSCRIPTASE-LIKE PROTEIN WITH RNA-DIRECTED DNA POLYMERASE DOMAIN"/>
    <property type="match status" value="1"/>
</dbReference>
<evidence type="ECO:0000313" key="2">
    <source>
        <dbReference type="EMBL" id="GFR84623.1"/>
    </source>
</evidence>
<dbReference type="Pfam" id="PF00078">
    <property type="entry name" value="RVT_1"/>
    <property type="match status" value="1"/>
</dbReference>
<dbReference type="Proteomes" id="UP000762676">
    <property type="component" value="Unassembled WGS sequence"/>
</dbReference>